<dbReference type="InterPro" id="IPR000266">
    <property type="entry name" value="Ribosomal_uS17"/>
</dbReference>
<gene>
    <name evidence="4" type="ORF">NTJ_00659</name>
</gene>
<keyword evidence="5" id="KW-1185">Reference proteome</keyword>
<name>A0ABN7A6I9_9HEMI</name>
<dbReference type="InterPro" id="IPR012340">
    <property type="entry name" value="NA-bd_OB-fold"/>
</dbReference>
<dbReference type="InterPro" id="IPR039193">
    <property type="entry name" value="Ribosomal_uS17m_metazoa"/>
</dbReference>
<evidence type="ECO:0000256" key="2">
    <source>
        <dbReference type="ARBA" id="ARBA00022980"/>
    </source>
</evidence>
<accession>A0ABN7A6I9</accession>
<keyword evidence="3" id="KW-0687">Ribonucleoprotein</keyword>
<dbReference type="PANTHER" id="PTHR24088:SF0">
    <property type="entry name" value="SMALL RIBOSOMAL SUBUNIT PROTEIN US17M"/>
    <property type="match status" value="1"/>
</dbReference>
<keyword evidence="2 4" id="KW-0689">Ribosomal protein</keyword>
<evidence type="ECO:0000256" key="1">
    <source>
        <dbReference type="ARBA" id="ARBA00010254"/>
    </source>
</evidence>
<dbReference type="Proteomes" id="UP001307889">
    <property type="component" value="Chromosome 1"/>
</dbReference>
<dbReference type="GO" id="GO:0005840">
    <property type="term" value="C:ribosome"/>
    <property type="evidence" value="ECO:0007669"/>
    <property type="project" value="UniProtKB-KW"/>
</dbReference>
<organism evidence="4 5">
    <name type="scientific">Nesidiocoris tenuis</name>
    <dbReference type="NCBI Taxonomy" id="355587"/>
    <lineage>
        <taxon>Eukaryota</taxon>
        <taxon>Metazoa</taxon>
        <taxon>Ecdysozoa</taxon>
        <taxon>Arthropoda</taxon>
        <taxon>Hexapoda</taxon>
        <taxon>Insecta</taxon>
        <taxon>Pterygota</taxon>
        <taxon>Neoptera</taxon>
        <taxon>Paraneoptera</taxon>
        <taxon>Hemiptera</taxon>
        <taxon>Heteroptera</taxon>
        <taxon>Panheteroptera</taxon>
        <taxon>Cimicomorpha</taxon>
        <taxon>Miridae</taxon>
        <taxon>Dicyphina</taxon>
        <taxon>Nesidiocoris</taxon>
    </lineage>
</organism>
<proteinExistence type="inferred from homology"/>
<dbReference type="SUPFAM" id="SSF50249">
    <property type="entry name" value="Nucleic acid-binding proteins"/>
    <property type="match status" value="1"/>
</dbReference>
<dbReference type="PANTHER" id="PTHR24088">
    <property type="entry name" value="28S RIBOSOMAL PROTEIN S17, MITOCHONDRIAL"/>
    <property type="match status" value="1"/>
</dbReference>
<evidence type="ECO:0000313" key="5">
    <source>
        <dbReference type="Proteomes" id="UP001307889"/>
    </source>
</evidence>
<protein>
    <submittedName>
        <fullName evidence="4">Ribosomal protein S17</fullName>
    </submittedName>
</protein>
<dbReference type="EMBL" id="AP028909">
    <property type="protein sequence ID" value="BES87853.1"/>
    <property type="molecule type" value="Genomic_DNA"/>
</dbReference>
<comment type="similarity">
    <text evidence="1">Belongs to the universal ribosomal protein uS17 family.</text>
</comment>
<evidence type="ECO:0000313" key="4">
    <source>
        <dbReference type="EMBL" id="BES87853.1"/>
    </source>
</evidence>
<dbReference type="Gene3D" id="2.40.50.140">
    <property type="entry name" value="Nucleic acid-binding proteins"/>
    <property type="match status" value="1"/>
</dbReference>
<reference evidence="4 5" key="1">
    <citation type="submission" date="2023-09" db="EMBL/GenBank/DDBJ databases">
        <title>Nesidiocoris tenuis whole genome shotgun sequence.</title>
        <authorList>
            <person name="Shibata T."/>
            <person name="Shimoda M."/>
            <person name="Kobayashi T."/>
            <person name="Uehara T."/>
        </authorList>
    </citation>
    <scope>NUCLEOTIDE SEQUENCE [LARGE SCALE GENOMIC DNA]</scope>
    <source>
        <strain evidence="4 5">Japan</strain>
    </source>
</reference>
<sequence length="157" mass="17935">MAAKKVGSLLLGKCVPYVQANVSKICVTKMELDENLNMYFRKNVDVYAHDPGKKCKSGDVVLIQELPQKLSRLVSHKILEIVYPMGDVTDPLTGKKVVMSEFREDIVEKNRLYEGEENSFDYEKAPPRGRLEGVRDFTDKETYRKFQETGKPQPYGV</sequence>
<dbReference type="Pfam" id="PF00366">
    <property type="entry name" value="Ribosomal_S17"/>
    <property type="match status" value="1"/>
</dbReference>
<evidence type="ECO:0000256" key="3">
    <source>
        <dbReference type="ARBA" id="ARBA00023274"/>
    </source>
</evidence>